<dbReference type="InterPro" id="IPR013761">
    <property type="entry name" value="SAM/pointed_sf"/>
</dbReference>
<proteinExistence type="predicted"/>
<dbReference type="PANTHER" id="PTHR48051:SF47">
    <property type="entry name" value="LEUCINE RICH REPEAT AND STERILE ALPHA MOTIF CONTAINING 1"/>
    <property type="match status" value="1"/>
</dbReference>
<dbReference type="Pfam" id="PF13920">
    <property type="entry name" value="zf-C3HC4_3"/>
    <property type="match status" value="1"/>
</dbReference>
<evidence type="ECO:0000256" key="4">
    <source>
        <dbReference type="ARBA" id="ARBA00022833"/>
    </source>
</evidence>
<dbReference type="PROSITE" id="PS50105">
    <property type="entry name" value="SAM_DOMAIN"/>
    <property type="match status" value="1"/>
</dbReference>
<comment type="caution">
    <text evidence="7">The sequence shown here is derived from an EMBL/GenBank/DDBJ whole genome shotgun (WGS) entry which is preliminary data.</text>
</comment>
<keyword evidence="7" id="KW-0436">Ligase</keyword>
<evidence type="ECO:0000256" key="1">
    <source>
        <dbReference type="ARBA" id="ARBA00022614"/>
    </source>
</evidence>
<sequence length="721" mass="82854">MPFFKNKKQVRDENKSEIERKLVLAQDDPEPTFDLSSCGAKEVPEKVYSMCKVMQKEVLLLHDNNLKDLKGGGDLKNLSQLRVLDLHKNFISELPEEIRFLTSLQVLNLSHNSLKSIPKGIERLQSLQTFDLQGNKLKTLPDEISKMKSLRTLNVSHNNVTKLPVSLANVRTLENLIVDVDIMIFPSKDVASAGTDEMMKTLCAVAGIEYVPPSKCLLPVLDSGMNSRFPEANSFIQEDNSIENKIQELERGKEKKFEKLAVEQQMRQAKEEEAVLIAMNKKGREDLLKAISEDDSQANEKILLEQNKKDREMDHNLATLANEEQQANDRVAALLQMNDRSKNAEQILDELEKDRIAMENLVKISQEDAENLRRKEVLENMNALLQSEQAQEKMLHDYQAVRNAATTEALQTVLDESRKIDVYLNERDKDHSNLIKNLANEELAQMEAFHVLQLQTDDKHKRITNQLELLERELQELSFLEMERKQERQDDDLQLLETNRQALTDLFVLLMEEREKREEELAKRLVELEERREGEIEDYWLIQFQRLMDQKPETLIIKQHGCEEIIAEVLTEASAQDYIANFARNKITWQILRDMKDDDLKEVGIHEYGIRWKILKAVQARIEEENKAADKTRKLESSESQPEPTNDSGSCSVPTVTPSAPPLESIEVHEESPCVICMEAKRDVIFLVCGHVCCCSNCSTGLKDCPMCRQTIVKTVKMFMV</sequence>
<dbReference type="SUPFAM" id="SSF57850">
    <property type="entry name" value="RING/U-box"/>
    <property type="match status" value="1"/>
</dbReference>
<dbReference type="PANTHER" id="PTHR48051">
    <property type="match status" value="1"/>
</dbReference>
<organism evidence="7 8">
    <name type="scientific">Paramuricea clavata</name>
    <name type="common">Red gorgonian</name>
    <name type="synonym">Violescent sea-whip</name>
    <dbReference type="NCBI Taxonomy" id="317549"/>
    <lineage>
        <taxon>Eukaryota</taxon>
        <taxon>Metazoa</taxon>
        <taxon>Cnidaria</taxon>
        <taxon>Anthozoa</taxon>
        <taxon>Octocorallia</taxon>
        <taxon>Malacalcyonacea</taxon>
        <taxon>Plexauridae</taxon>
        <taxon>Paramuricea</taxon>
    </lineage>
</organism>
<dbReference type="GO" id="GO:0008270">
    <property type="term" value="F:zinc ion binding"/>
    <property type="evidence" value="ECO:0007669"/>
    <property type="project" value="UniProtKB-KW"/>
</dbReference>
<dbReference type="Proteomes" id="UP001152795">
    <property type="component" value="Unassembled WGS sequence"/>
</dbReference>
<keyword evidence="5" id="KW-0175">Coiled coil</keyword>
<feature type="coiled-coil region" evidence="5">
    <location>
        <begin position="317"/>
        <end position="375"/>
    </location>
</feature>
<keyword evidence="8" id="KW-1185">Reference proteome</keyword>
<dbReference type="InterPro" id="IPR003591">
    <property type="entry name" value="Leu-rich_rpt_typical-subtyp"/>
</dbReference>
<dbReference type="GO" id="GO:0005737">
    <property type="term" value="C:cytoplasm"/>
    <property type="evidence" value="ECO:0007669"/>
    <property type="project" value="TreeGrafter"/>
</dbReference>
<feature type="compositionally biased region" description="Basic and acidic residues" evidence="6">
    <location>
        <begin position="628"/>
        <end position="637"/>
    </location>
</feature>
<dbReference type="Gene3D" id="3.80.10.10">
    <property type="entry name" value="Ribonuclease Inhibitor"/>
    <property type="match status" value="2"/>
</dbReference>
<protein>
    <submittedName>
        <fullName evidence="7">E3 ubiquitin- ligase LRSAM1</fullName>
    </submittedName>
</protein>
<evidence type="ECO:0000256" key="6">
    <source>
        <dbReference type="SAM" id="MobiDB-lite"/>
    </source>
</evidence>
<dbReference type="OrthoDB" id="1711136at2759"/>
<dbReference type="SMART" id="SM00364">
    <property type="entry name" value="LRR_BAC"/>
    <property type="match status" value="4"/>
</dbReference>
<evidence type="ECO:0000256" key="2">
    <source>
        <dbReference type="ARBA" id="ARBA00022737"/>
    </source>
</evidence>
<keyword evidence="3" id="KW-0479">Metal-binding</keyword>
<dbReference type="Gene3D" id="3.30.40.10">
    <property type="entry name" value="Zinc/RING finger domain, C3HC4 (zinc finger)"/>
    <property type="match status" value="1"/>
</dbReference>
<dbReference type="Pfam" id="PF00536">
    <property type="entry name" value="SAM_1"/>
    <property type="match status" value="1"/>
</dbReference>
<dbReference type="InterPro" id="IPR050216">
    <property type="entry name" value="LRR_domain-containing"/>
</dbReference>
<dbReference type="PROSITE" id="PS50089">
    <property type="entry name" value="ZF_RING_2"/>
    <property type="match status" value="1"/>
</dbReference>
<dbReference type="SUPFAM" id="SSF47769">
    <property type="entry name" value="SAM/Pointed domain"/>
    <property type="match status" value="1"/>
</dbReference>
<feature type="coiled-coil region" evidence="5">
    <location>
        <begin position="460"/>
        <end position="538"/>
    </location>
</feature>
<gene>
    <name evidence="7" type="ORF">PACLA_8A068472</name>
</gene>
<evidence type="ECO:0000256" key="5">
    <source>
        <dbReference type="SAM" id="Coils"/>
    </source>
</evidence>
<name>A0A6S7FTC3_PARCT</name>
<dbReference type="InterPro" id="IPR001841">
    <property type="entry name" value="Znf_RING"/>
</dbReference>
<dbReference type="SMART" id="SM00454">
    <property type="entry name" value="SAM"/>
    <property type="match status" value="1"/>
</dbReference>
<feature type="region of interest" description="Disordered" evidence="6">
    <location>
        <begin position="628"/>
        <end position="662"/>
    </location>
</feature>
<dbReference type="Gene3D" id="1.10.150.50">
    <property type="entry name" value="Transcription Factor, Ets-1"/>
    <property type="match status" value="1"/>
</dbReference>
<dbReference type="SMART" id="SM00369">
    <property type="entry name" value="LRR_TYP"/>
    <property type="match status" value="4"/>
</dbReference>
<keyword evidence="1" id="KW-0433">Leucine-rich repeat</keyword>
<accession>A0A6S7FTC3</accession>
<dbReference type="InterPro" id="IPR013083">
    <property type="entry name" value="Znf_RING/FYVE/PHD"/>
</dbReference>
<dbReference type="InterPro" id="IPR032675">
    <property type="entry name" value="LRR_dom_sf"/>
</dbReference>
<keyword evidence="3" id="KW-0863">Zinc-finger</keyword>
<dbReference type="EMBL" id="CACRXK020000162">
    <property type="protein sequence ID" value="CAB3979046.1"/>
    <property type="molecule type" value="Genomic_DNA"/>
</dbReference>
<dbReference type="SUPFAM" id="SSF52058">
    <property type="entry name" value="L domain-like"/>
    <property type="match status" value="1"/>
</dbReference>
<dbReference type="AlphaFoldDB" id="A0A6S7FTC3"/>
<evidence type="ECO:0000256" key="3">
    <source>
        <dbReference type="ARBA" id="ARBA00022771"/>
    </source>
</evidence>
<keyword evidence="2" id="KW-0677">Repeat</keyword>
<dbReference type="InterPro" id="IPR001611">
    <property type="entry name" value="Leu-rich_rpt"/>
</dbReference>
<dbReference type="GO" id="GO:0016874">
    <property type="term" value="F:ligase activity"/>
    <property type="evidence" value="ECO:0007669"/>
    <property type="project" value="UniProtKB-KW"/>
</dbReference>
<reference evidence="7" key="1">
    <citation type="submission" date="2020-04" db="EMBL/GenBank/DDBJ databases">
        <authorList>
            <person name="Alioto T."/>
            <person name="Alioto T."/>
            <person name="Gomez Garrido J."/>
        </authorList>
    </citation>
    <scope>NUCLEOTIDE SEQUENCE</scope>
    <source>
        <strain evidence="7">A484AB</strain>
    </source>
</reference>
<dbReference type="PROSITE" id="PS51450">
    <property type="entry name" value="LRR"/>
    <property type="match status" value="4"/>
</dbReference>
<evidence type="ECO:0000313" key="8">
    <source>
        <dbReference type="Proteomes" id="UP001152795"/>
    </source>
</evidence>
<keyword evidence="4" id="KW-0862">Zinc</keyword>
<evidence type="ECO:0000313" key="7">
    <source>
        <dbReference type="EMBL" id="CAB3979046.1"/>
    </source>
</evidence>
<feature type="compositionally biased region" description="Polar residues" evidence="6">
    <location>
        <begin position="638"/>
        <end position="658"/>
    </location>
</feature>
<dbReference type="InterPro" id="IPR001660">
    <property type="entry name" value="SAM"/>
</dbReference>
<dbReference type="Pfam" id="PF13855">
    <property type="entry name" value="LRR_8"/>
    <property type="match status" value="1"/>
</dbReference>
<dbReference type="CDD" id="cd16515">
    <property type="entry name" value="RING-HC_LRSAM1"/>
    <property type="match status" value="1"/>
</dbReference>